<dbReference type="AlphaFoldDB" id="A0A9P6KBB7"/>
<proteinExistence type="predicted"/>
<protein>
    <recommendedName>
        <fullName evidence="2">PH domain-containing protein</fullName>
    </recommendedName>
</protein>
<dbReference type="EMBL" id="JAABOA010003650">
    <property type="protein sequence ID" value="KAF9578442.1"/>
    <property type="molecule type" value="Genomic_DNA"/>
</dbReference>
<feature type="compositionally biased region" description="Low complexity" evidence="1">
    <location>
        <begin position="23"/>
        <end position="34"/>
    </location>
</feature>
<dbReference type="OrthoDB" id="185175at2759"/>
<feature type="compositionally biased region" description="Polar residues" evidence="1">
    <location>
        <begin position="463"/>
        <end position="494"/>
    </location>
</feature>
<keyword evidence="4" id="KW-1185">Reference proteome</keyword>
<feature type="region of interest" description="Disordered" evidence="1">
    <location>
        <begin position="833"/>
        <end position="859"/>
    </location>
</feature>
<evidence type="ECO:0000313" key="3">
    <source>
        <dbReference type="EMBL" id="KAF9578442.1"/>
    </source>
</evidence>
<feature type="region of interest" description="Disordered" evidence="1">
    <location>
        <begin position="207"/>
        <end position="257"/>
    </location>
</feature>
<feature type="compositionally biased region" description="Polar residues" evidence="1">
    <location>
        <begin position="707"/>
        <end position="723"/>
    </location>
</feature>
<feature type="compositionally biased region" description="Low complexity" evidence="1">
    <location>
        <begin position="226"/>
        <end position="238"/>
    </location>
</feature>
<dbReference type="PROSITE" id="PS50003">
    <property type="entry name" value="PH_DOMAIN"/>
    <property type="match status" value="1"/>
</dbReference>
<dbReference type="Proteomes" id="UP000780801">
    <property type="component" value="Unassembled WGS sequence"/>
</dbReference>
<gene>
    <name evidence="3" type="ORF">BGW38_005747</name>
</gene>
<feature type="compositionally biased region" description="Low complexity" evidence="1">
    <location>
        <begin position="677"/>
        <end position="694"/>
    </location>
</feature>
<dbReference type="SMART" id="SM00233">
    <property type="entry name" value="PH"/>
    <property type="match status" value="1"/>
</dbReference>
<dbReference type="InterPro" id="IPR011993">
    <property type="entry name" value="PH-like_dom_sf"/>
</dbReference>
<dbReference type="SUPFAM" id="SSF50729">
    <property type="entry name" value="PH domain-like"/>
    <property type="match status" value="1"/>
</dbReference>
<evidence type="ECO:0000259" key="2">
    <source>
        <dbReference type="PROSITE" id="PS50003"/>
    </source>
</evidence>
<feature type="region of interest" description="Disordered" evidence="1">
    <location>
        <begin position="463"/>
        <end position="500"/>
    </location>
</feature>
<feature type="region of interest" description="Disordered" evidence="1">
    <location>
        <begin position="569"/>
        <end position="591"/>
    </location>
</feature>
<evidence type="ECO:0000256" key="1">
    <source>
        <dbReference type="SAM" id="MobiDB-lite"/>
    </source>
</evidence>
<dbReference type="InterPro" id="IPR001849">
    <property type="entry name" value="PH_domain"/>
</dbReference>
<sequence length="924" mass="97155">MATDDDASSSATSFRQRTRKSSKASSVPSPLSNHNHGHSHGSGGGSATPSFTTTTSSHLGLSNFFLSTDKKSSSAAAAVAAAAALDPHSKVPSQLKVRHLELDKTYAGYLTKFTPRTFFSRKQWKRRYFILHHQALHCFKSSDPQHPLLESIALTTESIICVTDIFSGKRYCLQVSSPGEKSWYVLADTASEMAGWLRELKATVQRTRGHHPMMHPLDARPRTEYSDSSELSELTSSSHAARLPIGTSTHSGSVDVHSHANHLSRAYVSSLASASVVSVSRPALLHPHQHQRQPSLQDFPPTSLSPPPRAITPKPASPTSTTVNAQRQSMLPQQHAPHQHGRRQTQQPDQRKRRNSSLSAGVTVASDYVSFGSVMEQAEAMATAQETTQSSSWSLPTKTERTDVYATVPRSKRESTISTMSGVSSMSFVPANNYSFGPATVERALSATGGVVPLPNRSVYRLTGSQSRPISPASVSSRPTSPNFNRASPRNSLVISPPPRSIHRPASTAIRHSTQILPPPQNASVGLPAPTIPSTVNGNGYVPGAAHDNLQSQGSLSRITSIRHQRDMGASRQSVVPGPIAPIGTNGGTGSLQERFQRNASRMIVQKASMSNAAVASVGAVGGHAIRQAAVDSMTLIGSGRPISPTPSLSAAPTLPLPAPPRPGSNSPSRSGHRHSSSVSSLTSVTSSPQHSSSMLGSITEGPPSPTATSAPRRTSSLQQRAQTGLEYSAPRRSEPRARSDSHEGIAKPMAKLEEIHVTRRAMTPSPRLSGIATSTSPALNLAQGAARPLAGGLGRVEINAAADGSTPGSAHSNGYASRHQMSLPIHSIYALPAPPTRQQPARPISPLKDPATARPSNTQRGIAVHGSLRPLSAISGGVPTLGGGVARRSSKASPLLSADAGAVTVAAALPATVTTAAPTLTAT</sequence>
<dbReference type="CDD" id="cd00821">
    <property type="entry name" value="PH"/>
    <property type="match status" value="1"/>
</dbReference>
<feature type="domain" description="PH" evidence="2">
    <location>
        <begin position="103"/>
        <end position="205"/>
    </location>
</feature>
<feature type="region of interest" description="Disordered" evidence="1">
    <location>
        <begin position="287"/>
        <end position="361"/>
    </location>
</feature>
<organism evidence="3 4">
    <name type="scientific">Lunasporangiospora selenospora</name>
    <dbReference type="NCBI Taxonomy" id="979761"/>
    <lineage>
        <taxon>Eukaryota</taxon>
        <taxon>Fungi</taxon>
        <taxon>Fungi incertae sedis</taxon>
        <taxon>Mucoromycota</taxon>
        <taxon>Mortierellomycotina</taxon>
        <taxon>Mortierellomycetes</taxon>
        <taxon>Mortierellales</taxon>
        <taxon>Mortierellaceae</taxon>
        <taxon>Lunasporangiospora</taxon>
    </lineage>
</organism>
<dbReference type="Pfam" id="PF00169">
    <property type="entry name" value="PH"/>
    <property type="match status" value="1"/>
</dbReference>
<name>A0A9P6KBB7_9FUNG</name>
<feature type="compositionally biased region" description="Basic and acidic residues" evidence="1">
    <location>
        <begin position="730"/>
        <end position="754"/>
    </location>
</feature>
<feature type="region of interest" description="Disordered" evidence="1">
    <location>
        <begin position="1"/>
        <end position="51"/>
    </location>
</feature>
<feature type="compositionally biased region" description="Polar residues" evidence="1">
    <location>
        <begin position="317"/>
        <end position="332"/>
    </location>
</feature>
<feature type="region of interest" description="Disordered" evidence="1">
    <location>
        <begin position="642"/>
        <end position="754"/>
    </location>
</feature>
<evidence type="ECO:0000313" key="4">
    <source>
        <dbReference type="Proteomes" id="UP000780801"/>
    </source>
</evidence>
<dbReference type="Gene3D" id="2.30.29.30">
    <property type="entry name" value="Pleckstrin-homology domain (PH domain)/Phosphotyrosine-binding domain (PTB)"/>
    <property type="match status" value="1"/>
</dbReference>
<feature type="compositionally biased region" description="Polar residues" evidence="1">
    <location>
        <begin position="292"/>
        <end position="302"/>
    </location>
</feature>
<reference evidence="3" key="1">
    <citation type="journal article" date="2020" name="Fungal Divers.">
        <title>Resolving the Mortierellaceae phylogeny through synthesis of multi-gene phylogenetics and phylogenomics.</title>
        <authorList>
            <person name="Vandepol N."/>
            <person name="Liber J."/>
            <person name="Desiro A."/>
            <person name="Na H."/>
            <person name="Kennedy M."/>
            <person name="Barry K."/>
            <person name="Grigoriev I.V."/>
            <person name="Miller A.N."/>
            <person name="O'Donnell K."/>
            <person name="Stajich J.E."/>
            <person name="Bonito G."/>
        </authorList>
    </citation>
    <scope>NUCLEOTIDE SEQUENCE</scope>
    <source>
        <strain evidence="3">KOD1015</strain>
    </source>
</reference>
<feature type="non-terminal residue" evidence="3">
    <location>
        <position position="924"/>
    </location>
</feature>
<comment type="caution">
    <text evidence="3">The sequence shown here is derived from an EMBL/GenBank/DDBJ whole genome shotgun (WGS) entry which is preliminary data.</text>
</comment>
<accession>A0A9P6KBB7</accession>